<evidence type="ECO:0000259" key="6">
    <source>
        <dbReference type="PROSITE" id="PS50071"/>
    </source>
</evidence>
<feature type="region of interest" description="Disordered" evidence="5">
    <location>
        <begin position="92"/>
        <end position="161"/>
    </location>
</feature>
<dbReference type="InterPro" id="IPR009057">
    <property type="entry name" value="Homeodomain-like_sf"/>
</dbReference>
<feature type="compositionally biased region" description="Polar residues" evidence="5">
    <location>
        <begin position="115"/>
        <end position="125"/>
    </location>
</feature>
<feature type="DNA-binding region" description="Homeobox" evidence="4">
    <location>
        <begin position="254"/>
        <end position="334"/>
    </location>
</feature>
<comment type="subcellular location">
    <subcellularLocation>
        <location evidence="4">Nucleus</location>
    </subcellularLocation>
</comment>
<dbReference type="AlphaFoldDB" id="A0A0F8XPP4"/>
<dbReference type="InterPro" id="IPR001356">
    <property type="entry name" value="HD"/>
</dbReference>
<dbReference type="Gene3D" id="1.10.10.60">
    <property type="entry name" value="Homeodomain-like"/>
    <property type="match status" value="1"/>
</dbReference>
<keyword evidence="1 4" id="KW-0238">DNA-binding</keyword>
<dbReference type="GO" id="GO:0003677">
    <property type="term" value="F:DNA binding"/>
    <property type="evidence" value="ECO:0007669"/>
    <property type="project" value="UniProtKB-UniRule"/>
</dbReference>
<evidence type="ECO:0000256" key="5">
    <source>
        <dbReference type="SAM" id="MobiDB-lite"/>
    </source>
</evidence>
<protein>
    <recommendedName>
        <fullName evidence="6">Homeobox domain-containing protein</fullName>
    </recommendedName>
</protein>
<dbReference type="InterPro" id="IPR008422">
    <property type="entry name" value="KN_HD"/>
</dbReference>
<evidence type="ECO:0000313" key="8">
    <source>
        <dbReference type="Proteomes" id="UP000034947"/>
    </source>
</evidence>
<feature type="domain" description="Homeobox" evidence="6">
    <location>
        <begin position="252"/>
        <end position="333"/>
    </location>
</feature>
<dbReference type="VEuPathDB" id="FungiDB:P175DRAFT_0505924"/>
<name>A0A0F8XPP4_9EURO</name>
<evidence type="ECO:0000256" key="1">
    <source>
        <dbReference type="ARBA" id="ARBA00023125"/>
    </source>
</evidence>
<feature type="compositionally biased region" description="Low complexity" evidence="5">
    <location>
        <begin position="47"/>
        <end position="56"/>
    </location>
</feature>
<proteinExistence type="predicted"/>
<dbReference type="GO" id="GO:0005634">
    <property type="term" value="C:nucleus"/>
    <property type="evidence" value="ECO:0007669"/>
    <property type="project" value="UniProtKB-SubCell"/>
</dbReference>
<dbReference type="PANTHER" id="PTHR11850">
    <property type="entry name" value="HOMEOBOX PROTEIN TRANSCRIPTION FACTORS"/>
    <property type="match status" value="1"/>
</dbReference>
<dbReference type="PROSITE" id="PS50071">
    <property type="entry name" value="HOMEOBOX_2"/>
    <property type="match status" value="1"/>
</dbReference>
<dbReference type="GO" id="GO:0006355">
    <property type="term" value="P:regulation of DNA-templated transcription"/>
    <property type="evidence" value="ECO:0007669"/>
    <property type="project" value="InterPro"/>
</dbReference>
<dbReference type="Proteomes" id="UP000034947">
    <property type="component" value="Unassembled WGS sequence"/>
</dbReference>
<reference evidence="7 8" key="1">
    <citation type="submission" date="2015-02" db="EMBL/GenBank/DDBJ databases">
        <title>Draft Genome Sequences of Two Closely-Related Aflatoxigenic Aspergillus Species Obtained from the Cote d'Ivoire.</title>
        <authorList>
            <person name="Moore G.G."/>
            <person name="Beltz S.B."/>
            <person name="Mack B.M."/>
        </authorList>
    </citation>
    <scope>NUCLEOTIDE SEQUENCE [LARGE SCALE GENOMIC DNA]</scope>
    <source>
        <strain evidence="7 8">SRRC1432</strain>
    </source>
</reference>
<dbReference type="EMBL" id="JYKN01000149">
    <property type="protein sequence ID" value="KKK25537.1"/>
    <property type="molecule type" value="Genomic_DNA"/>
</dbReference>
<evidence type="ECO:0000256" key="2">
    <source>
        <dbReference type="ARBA" id="ARBA00023155"/>
    </source>
</evidence>
<gene>
    <name evidence="7" type="ORF">AOCH_001087</name>
</gene>
<dbReference type="OrthoDB" id="10056939at2759"/>
<keyword evidence="8" id="KW-1185">Reference proteome</keyword>
<keyword evidence="3 4" id="KW-0539">Nucleus</keyword>
<accession>A0A0F8XPP4</accession>
<keyword evidence="2 4" id="KW-0371">Homeobox</keyword>
<organism evidence="7 8">
    <name type="scientific">Aspergillus ochraceoroseus</name>
    <dbReference type="NCBI Taxonomy" id="138278"/>
    <lineage>
        <taxon>Eukaryota</taxon>
        <taxon>Fungi</taxon>
        <taxon>Dikarya</taxon>
        <taxon>Ascomycota</taxon>
        <taxon>Pezizomycotina</taxon>
        <taxon>Eurotiomycetes</taxon>
        <taxon>Eurotiomycetidae</taxon>
        <taxon>Eurotiales</taxon>
        <taxon>Aspergillaceae</taxon>
        <taxon>Aspergillus</taxon>
        <taxon>Aspergillus subgen. Nidulantes</taxon>
    </lineage>
</organism>
<dbReference type="Pfam" id="PF05920">
    <property type="entry name" value="Homeobox_KN"/>
    <property type="match status" value="1"/>
</dbReference>
<sequence>MSQYRDLSGGSRKMAISYASGLPADHSQALPSFRELLPPHLHEEIESTSYYTSSRQQSRERPASAHDVTSNPRPPYAATLKMGEHHRDYSVAASAARPGESHPRDHVQVPGRLPGTSTQANTTPRYPSRGPSPILPPIRDLQSYPPERGMGGGASSASVFPESRGISRPEYVPVGTHGGFPAPPSNMPPAPLADRRSADAYMTGNVPPVMHNQVAYPYPGMAYQSDSEQTSPQALAHAQQSNFGILGDPIDPKNKRRRGNLPKPVTDILRAWFHEHLDHPYPSEEDKQMFMTRTGLTISQVCFYSPFWSVRGGLTKWKISNWFINARRRQLPALRNQMRNGGNDHDSQRHSPLSDLEQTSSETMPSPHRMKH</sequence>
<dbReference type="SMART" id="SM00389">
    <property type="entry name" value="HOX"/>
    <property type="match status" value="1"/>
</dbReference>
<feature type="region of interest" description="Disordered" evidence="5">
    <location>
        <begin position="24"/>
        <end position="78"/>
    </location>
</feature>
<dbReference type="InterPro" id="IPR050224">
    <property type="entry name" value="TALE_homeobox"/>
</dbReference>
<comment type="caution">
    <text evidence="7">The sequence shown here is derived from an EMBL/GenBank/DDBJ whole genome shotgun (WGS) entry which is preliminary data.</text>
</comment>
<evidence type="ECO:0000313" key="7">
    <source>
        <dbReference type="EMBL" id="KKK25537.1"/>
    </source>
</evidence>
<dbReference type="SUPFAM" id="SSF46689">
    <property type="entry name" value="Homeodomain-like"/>
    <property type="match status" value="1"/>
</dbReference>
<dbReference type="CDD" id="cd00086">
    <property type="entry name" value="homeodomain"/>
    <property type="match status" value="1"/>
</dbReference>
<evidence type="ECO:0000256" key="3">
    <source>
        <dbReference type="ARBA" id="ARBA00023242"/>
    </source>
</evidence>
<feature type="region of interest" description="Disordered" evidence="5">
    <location>
        <begin position="336"/>
        <end position="372"/>
    </location>
</feature>
<evidence type="ECO:0000256" key="4">
    <source>
        <dbReference type="PROSITE-ProRule" id="PRU00108"/>
    </source>
</evidence>